<keyword evidence="1" id="KW-0472">Membrane</keyword>
<keyword evidence="1" id="KW-0812">Transmembrane</keyword>
<name>A0A6J7F343_9ZZZZ</name>
<reference evidence="2" key="1">
    <citation type="submission" date="2020-05" db="EMBL/GenBank/DDBJ databases">
        <authorList>
            <person name="Chiriac C."/>
            <person name="Salcher M."/>
            <person name="Ghai R."/>
            <person name="Kavagutti S V."/>
        </authorList>
    </citation>
    <scope>NUCLEOTIDE SEQUENCE</scope>
</reference>
<protein>
    <submittedName>
        <fullName evidence="2">Unannotated protein</fullName>
    </submittedName>
</protein>
<keyword evidence="1" id="KW-1133">Transmembrane helix</keyword>
<accession>A0A6J7F343</accession>
<proteinExistence type="predicted"/>
<evidence type="ECO:0000256" key="1">
    <source>
        <dbReference type="SAM" id="Phobius"/>
    </source>
</evidence>
<sequence>MAHTAVGIDDEPVPGSADVRPGLVVVVVTANDAESVVVVAERIVVVVTPEAAVVVVAPATVVVVAFAFVVVVAAAVVVVVVSDDATAQVNPAGVSPPAAVRVIWADQYFTVAPACVQAKPTM</sequence>
<gene>
    <name evidence="2" type="ORF">UFOPK3376_02344</name>
</gene>
<dbReference type="EMBL" id="CAFBLP010000071">
    <property type="protein sequence ID" value="CAB4886619.1"/>
    <property type="molecule type" value="Genomic_DNA"/>
</dbReference>
<feature type="transmembrane region" description="Helical" evidence="1">
    <location>
        <begin position="51"/>
        <end position="81"/>
    </location>
</feature>
<evidence type="ECO:0000313" key="2">
    <source>
        <dbReference type="EMBL" id="CAB4886619.1"/>
    </source>
</evidence>
<dbReference type="AlphaFoldDB" id="A0A6J7F343"/>
<organism evidence="2">
    <name type="scientific">freshwater metagenome</name>
    <dbReference type="NCBI Taxonomy" id="449393"/>
    <lineage>
        <taxon>unclassified sequences</taxon>
        <taxon>metagenomes</taxon>
        <taxon>ecological metagenomes</taxon>
    </lineage>
</organism>